<dbReference type="Pfam" id="PF08818">
    <property type="entry name" value="DUF1801"/>
    <property type="match status" value="1"/>
</dbReference>
<dbReference type="SUPFAM" id="SSF159888">
    <property type="entry name" value="YdhG-like"/>
    <property type="match status" value="1"/>
</dbReference>
<comment type="caution">
    <text evidence="2">The sequence shown here is derived from an EMBL/GenBank/DDBJ whole genome shotgun (WGS) entry which is preliminary data.</text>
</comment>
<dbReference type="EMBL" id="ARYK01000004">
    <property type="protein sequence ID" value="KCZ92321.1"/>
    <property type="molecule type" value="Genomic_DNA"/>
</dbReference>
<reference evidence="2 3" key="1">
    <citation type="journal article" date="2014" name="Antonie Van Leeuwenhoek">
        <title>Hyphomonas beringensis sp. nov. and Hyphomonas chukchiensis sp. nov., isolated from surface seawater of the Bering Sea and Chukchi Sea.</title>
        <authorList>
            <person name="Li C."/>
            <person name="Lai Q."/>
            <person name="Li G."/>
            <person name="Dong C."/>
            <person name="Wang J."/>
            <person name="Liao Y."/>
            <person name="Shao Z."/>
        </authorList>
    </citation>
    <scope>NUCLEOTIDE SEQUENCE [LARGE SCALE GENOMIC DNA]</scope>
    <source>
        <strain evidence="2 3">MHS-2</strain>
    </source>
</reference>
<dbReference type="InterPro" id="IPR014922">
    <property type="entry name" value="YdhG-like"/>
</dbReference>
<dbReference type="OrthoDB" id="328972at2"/>
<dbReference type="AlphaFoldDB" id="A0A059FP66"/>
<dbReference type="RefSeq" id="WP_035616549.1">
    <property type="nucleotide sequence ID" value="NZ_ARYK01000004.1"/>
</dbReference>
<protein>
    <recommendedName>
        <fullName evidence="1">YdhG-like domain-containing protein</fullName>
    </recommendedName>
</protein>
<evidence type="ECO:0000313" key="2">
    <source>
        <dbReference type="EMBL" id="KCZ92321.1"/>
    </source>
</evidence>
<dbReference type="eggNOG" id="COG5646">
    <property type="taxonomic scope" value="Bacteria"/>
</dbReference>
<gene>
    <name evidence="2" type="ORF">HJO_09809</name>
</gene>
<dbReference type="Proteomes" id="UP000025171">
    <property type="component" value="Unassembled WGS sequence"/>
</dbReference>
<proteinExistence type="predicted"/>
<name>A0A059FP66_9PROT</name>
<organism evidence="2 3">
    <name type="scientific">Hyphomonas johnsonii MHS-2</name>
    <dbReference type="NCBI Taxonomy" id="1280950"/>
    <lineage>
        <taxon>Bacteria</taxon>
        <taxon>Pseudomonadati</taxon>
        <taxon>Pseudomonadota</taxon>
        <taxon>Alphaproteobacteria</taxon>
        <taxon>Hyphomonadales</taxon>
        <taxon>Hyphomonadaceae</taxon>
        <taxon>Hyphomonas</taxon>
    </lineage>
</organism>
<dbReference type="PATRIC" id="fig|1280950.3.peg.1960"/>
<keyword evidence="3" id="KW-1185">Reference proteome</keyword>
<feature type="domain" description="YdhG-like" evidence="1">
    <location>
        <begin position="23"/>
        <end position="130"/>
    </location>
</feature>
<dbReference type="STRING" id="1280950.HJO_09809"/>
<evidence type="ECO:0000259" key="1">
    <source>
        <dbReference type="Pfam" id="PF08818"/>
    </source>
</evidence>
<sequence length="140" mass="14900">MSRATLAAPDAKAAFDTLPAAPRAYLGKLRALILATAAKTPGVGPLTETLKWGEPAFLTNATKSGTTIRIGWKPATPTTAQLLVHCSTTLVNEWRDLYSGTLAFSGTRAIDLDITAPLPRAELAHCIAMALTYHSRKQAK</sequence>
<evidence type="ECO:0000313" key="3">
    <source>
        <dbReference type="Proteomes" id="UP000025171"/>
    </source>
</evidence>
<accession>A0A059FP66</accession>